<evidence type="ECO:0000313" key="2">
    <source>
        <dbReference type="EMBL" id="CZR65387.1"/>
    </source>
</evidence>
<dbReference type="OrthoDB" id="3553147at2759"/>
<proteinExistence type="predicted"/>
<reference evidence="2 3" key="1">
    <citation type="submission" date="2016-03" db="EMBL/GenBank/DDBJ databases">
        <authorList>
            <person name="Ploux O."/>
        </authorList>
    </citation>
    <scope>NUCLEOTIDE SEQUENCE [LARGE SCALE GENOMIC DNA]</scope>
    <source>
        <strain evidence="2 3">UAMH 11012</strain>
    </source>
</reference>
<organism evidence="2 3">
    <name type="scientific">Phialocephala subalpina</name>
    <dbReference type="NCBI Taxonomy" id="576137"/>
    <lineage>
        <taxon>Eukaryota</taxon>
        <taxon>Fungi</taxon>
        <taxon>Dikarya</taxon>
        <taxon>Ascomycota</taxon>
        <taxon>Pezizomycotina</taxon>
        <taxon>Leotiomycetes</taxon>
        <taxon>Helotiales</taxon>
        <taxon>Mollisiaceae</taxon>
        <taxon>Phialocephala</taxon>
        <taxon>Phialocephala fortinii species complex</taxon>
    </lineage>
</organism>
<evidence type="ECO:0000259" key="1">
    <source>
        <dbReference type="Pfam" id="PF06985"/>
    </source>
</evidence>
<dbReference type="Proteomes" id="UP000184330">
    <property type="component" value="Unassembled WGS sequence"/>
</dbReference>
<dbReference type="Pfam" id="PF06985">
    <property type="entry name" value="HET"/>
    <property type="match status" value="1"/>
</dbReference>
<gene>
    <name evidence="2" type="ORF">PAC_15287</name>
</gene>
<dbReference type="InterPro" id="IPR010730">
    <property type="entry name" value="HET"/>
</dbReference>
<sequence length="672" mass="76639">MNNIAAKIAYKSLSVPQDEIRLLILNPYDESDQVSCRIIHKALGPGSTQLEGTNNAVQGYEALSYEWGNPLDNQPVSPRMLYTDEEEQRKLHTIIVDGNAFGVRWNLYCALRQLRLAEKPRVLWVDALCINQENDQERNHQVTLMKMIYPRADRVVVWLGRNKWKSVNPLSRMKDFNNSVLRNMKTGERRDWSFDEMEVKYLSVWYGFLGVSYWNRLWIIQEVVLAKDIVLYLGEASATWEDFHRCCAEIDGKVNRLAQTSSRIPFLLNRQRDRNTTHEVPLFDLVLMFGKNLCTDMRDRIFGLHSLAPQCCSDSTPVEYAIQVSRKCEELTHHYLFEHYSNQKARLDTRSSILTGVCRSIQGAIGITSSDYLRSSSLGAQLAPIKVRGNLVGVVSLVASAQHVDALRPVEFSNKYHSRSVIKPIFQARILSALTPEIFRRLDDIKNAKKWHDIIPRFSVPPLIIRELPKSPENTQLRRILPGKREQGQAKTWEEKWQDKVRILKWKSRQSIQLHKLEWHGTDVSHLEGTDIGYINTEGEASYFKPPSLFFSPFGPLSLSEFIAGIISHSPSNCKAFFCDSGMVGHTYADIREGDIICEFQGTGAVFALRRIFGTYYVAAMGWNTFQGVGSRRLPRTAAPDTGRPGKGGSVDRSVDFLFSIQTLMAVSADWK</sequence>
<evidence type="ECO:0000313" key="3">
    <source>
        <dbReference type="Proteomes" id="UP000184330"/>
    </source>
</evidence>
<feature type="domain" description="Heterokaryon incompatibility" evidence="1">
    <location>
        <begin position="60"/>
        <end position="222"/>
    </location>
</feature>
<dbReference type="EMBL" id="FJOG01000030">
    <property type="protein sequence ID" value="CZR65387.1"/>
    <property type="molecule type" value="Genomic_DNA"/>
</dbReference>
<protein>
    <recommendedName>
        <fullName evidence="1">Heterokaryon incompatibility domain-containing protein</fullName>
    </recommendedName>
</protein>
<dbReference type="PANTHER" id="PTHR24148">
    <property type="entry name" value="ANKYRIN REPEAT DOMAIN-CONTAINING PROTEIN 39 HOMOLOG-RELATED"/>
    <property type="match status" value="1"/>
</dbReference>
<name>A0A1L7XKC0_9HELO</name>
<dbReference type="AlphaFoldDB" id="A0A1L7XKC0"/>
<accession>A0A1L7XKC0</accession>
<dbReference type="InterPro" id="IPR052895">
    <property type="entry name" value="HetReg/Transcr_Mod"/>
</dbReference>
<dbReference type="PANTHER" id="PTHR24148:SF64">
    <property type="entry name" value="HETEROKARYON INCOMPATIBILITY DOMAIN-CONTAINING PROTEIN"/>
    <property type="match status" value="1"/>
</dbReference>
<keyword evidence="3" id="KW-1185">Reference proteome</keyword>